<proteinExistence type="predicted"/>
<gene>
    <name evidence="1" type="ORF">HNP25_004369</name>
</gene>
<reference evidence="1 2" key="1">
    <citation type="submission" date="2020-08" db="EMBL/GenBank/DDBJ databases">
        <title>Functional genomics of gut bacteria from endangered species of beetles.</title>
        <authorList>
            <person name="Carlos-Shanley C."/>
        </authorList>
    </citation>
    <scope>NUCLEOTIDE SEQUENCE [LARGE SCALE GENOMIC DNA]</scope>
    <source>
        <strain evidence="1 2">S00070</strain>
    </source>
</reference>
<name>A0A841EZB5_9BACT</name>
<accession>A0A841EZB5</accession>
<sequence>MNYAWINYGNEYIEFVDEQWANEQIKSINILSGGQDYYDSISVCDTWDKLFQIIPNRRHQIEYWLKNGTWEVSPIILDCNSFPIKPKGVEINGKYQLVEGHTRTGILNSLIKINMKESFNLNNTHKVWIMRNKLK</sequence>
<dbReference type="AlphaFoldDB" id="A0A841EZB5"/>
<protein>
    <submittedName>
        <fullName evidence="1">Uncharacterized protein</fullName>
    </submittedName>
</protein>
<dbReference type="Proteomes" id="UP000524404">
    <property type="component" value="Unassembled WGS sequence"/>
</dbReference>
<evidence type="ECO:0000313" key="1">
    <source>
        <dbReference type="EMBL" id="MBB6005690.1"/>
    </source>
</evidence>
<dbReference type="RefSeq" id="WP_184137735.1">
    <property type="nucleotide sequence ID" value="NZ_JACHKT010000056.1"/>
</dbReference>
<dbReference type="EMBL" id="JACHKT010000056">
    <property type="protein sequence ID" value="MBB6005690.1"/>
    <property type="molecule type" value="Genomic_DNA"/>
</dbReference>
<keyword evidence="2" id="KW-1185">Reference proteome</keyword>
<organism evidence="1 2">
    <name type="scientific">Arcicella rosea</name>
    <dbReference type="NCBI Taxonomy" id="502909"/>
    <lineage>
        <taxon>Bacteria</taxon>
        <taxon>Pseudomonadati</taxon>
        <taxon>Bacteroidota</taxon>
        <taxon>Cytophagia</taxon>
        <taxon>Cytophagales</taxon>
        <taxon>Flectobacillaceae</taxon>
        <taxon>Arcicella</taxon>
    </lineage>
</organism>
<comment type="caution">
    <text evidence="1">The sequence shown here is derived from an EMBL/GenBank/DDBJ whole genome shotgun (WGS) entry which is preliminary data.</text>
</comment>
<evidence type="ECO:0000313" key="2">
    <source>
        <dbReference type="Proteomes" id="UP000524404"/>
    </source>
</evidence>